<sequence>MTDSDPRWCSLPEVAELLDVRLRDVRDLLRDHHLAGTRPQEEGPFLVPRDFIVTAEDGAAEPGPVPSLRGTLTLLTDTGFTVDEAVEWLLSEQEELGTTPIAALRAQRIHEVRRLAQTFAV</sequence>
<proteinExistence type="predicted"/>
<comment type="caution">
    <text evidence="3">The sequence shown here is derived from an EMBL/GenBank/DDBJ whole genome shotgun (WGS) entry which is preliminary data.</text>
</comment>
<name>A0ABR8YYQ2_9MICO</name>
<dbReference type="GO" id="GO:0003677">
    <property type="term" value="F:DNA binding"/>
    <property type="evidence" value="ECO:0007669"/>
    <property type="project" value="UniProtKB-KW"/>
</dbReference>
<evidence type="ECO:0000313" key="3">
    <source>
        <dbReference type="EMBL" id="MBD8061170.1"/>
    </source>
</evidence>
<evidence type="ECO:0000313" key="4">
    <source>
        <dbReference type="Proteomes" id="UP000661894"/>
    </source>
</evidence>
<accession>A0ABR8YYQ2</accession>
<dbReference type="EMBL" id="JACSPO010000001">
    <property type="protein sequence ID" value="MBD8061170.1"/>
    <property type="molecule type" value="Genomic_DNA"/>
</dbReference>
<reference evidence="3 4" key="1">
    <citation type="submission" date="2020-08" db="EMBL/GenBank/DDBJ databases">
        <title>A Genomic Blueprint of the Chicken Gut Microbiome.</title>
        <authorList>
            <person name="Gilroy R."/>
            <person name="Ravi A."/>
            <person name="Getino M."/>
            <person name="Pursley I."/>
            <person name="Horton D.L."/>
            <person name="Alikhan N.-F."/>
            <person name="Baker D."/>
            <person name="Gharbi K."/>
            <person name="Hall N."/>
            <person name="Watson M."/>
            <person name="Adriaenssens E.M."/>
            <person name="Foster-Nyarko E."/>
            <person name="Jarju S."/>
            <person name="Secka A."/>
            <person name="Antonio M."/>
            <person name="Oren A."/>
            <person name="Chaudhuri R."/>
            <person name="La Ragione R.M."/>
            <person name="Hildebrand F."/>
            <person name="Pallen M.J."/>
        </authorList>
    </citation>
    <scope>NUCLEOTIDE SEQUENCE [LARGE SCALE GENOMIC DNA]</scope>
    <source>
        <strain evidence="3 4">Sa1BUA1</strain>
    </source>
</reference>
<keyword evidence="4" id="KW-1185">Reference proteome</keyword>
<gene>
    <name evidence="3" type="ORF">H9624_02375</name>
</gene>
<dbReference type="RefSeq" id="WP_251838308.1">
    <property type="nucleotide sequence ID" value="NZ_JACSPO010000001.1"/>
</dbReference>
<feature type="domain" description="Rv2175c C-terminal" evidence="1">
    <location>
        <begin position="65"/>
        <end position="120"/>
    </location>
</feature>
<dbReference type="Pfam" id="PF18367">
    <property type="entry name" value="Rv2175c_C"/>
    <property type="match status" value="1"/>
</dbReference>
<evidence type="ECO:0000259" key="1">
    <source>
        <dbReference type="Pfam" id="PF18367"/>
    </source>
</evidence>
<dbReference type="InterPro" id="IPR041098">
    <property type="entry name" value="Rv2175c_C"/>
</dbReference>
<organism evidence="3 4">
    <name type="scientific">Oceanitalea stevensii</name>
    <dbReference type="NCBI Taxonomy" id="2763072"/>
    <lineage>
        <taxon>Bacteria</taxon>
        <taxon>Bacillati</taxon>
        <taxon>Actinomycetota</taxon>
        <taxon>Actinomycetes</taxon>
        <taxon>Micrococcales</taxon>
        <taxon>Bogoriellaceae</taxon>
        <taxon>Georgenia</taxon>
    </lineage>
</organism>
<protein>
    <submittedName>
        <fullName evidence="3">DNA-binding protein</fullName>
    </submittedName>
</protein>
<evidence type="ECO:0000259" key="2">
    <source>
        <dbReference type="Pfam" id="PF21531"/>
    </source>
</evidence>
<dbReference type="Proteomes" id="UP000661894">
    <property type="component" value="Unassembled WGS sequence"/>
</dbReference>
<feature type="domain" description="DNA-binding protein Rv2175c wHTH" evidence="2">
    <location>
        <begin position="3"/>
        <end position="52"/>
    </location>
</feature>
<dbReference type="Pfam" id="PF21531">
    <property type="entry name" value="Rv2175c_wHTH"/>
    <property type="match status" value="1"/>
</dbReference>
<keyword evidence="3" id="KW-0238">DNA-binding</keyword>
<dbReference type="InterPro" id="IPR048576">
    <property type="entry name" value="Rv2175c_wHTH"/>
</dbReference>